<comment type="caution">
    <text evidence="1">The sequence shown here is derived from an EMBL/GenBank/DDBJ whole genome shotgun (WGS) entry which is preliminary data.</text>
</comment>
<reference evidence="1" key="1">
    <citation type="journal article" date="2022" name="bioRxiv">
        <title>Sequencing and chromosome-scale assembly of the giantPleurodeles waltlgenome.</title>
        <authorList>
            <person name="Brown T."/>
            <person name="Elewa A."/>
            <person name="Iarovenko S."/>
            <person name="Subramanian E."/>
            <person name="Araus A.J."/>
            <person name="Petzold A."/>
            <person name="Susuki M."/>
            <person name="Suzuki K.-i.T."/>
            <person name="Hayashi T."/>
            <person name="Toyoda A."/>
            <person name="Oliveira C."/>
            <person name="Osipova E."/>
            <person name="Leigh N.D."/>
            <person name="Simon A."/>
            <person name="Yun M.H."/>
        </authorList>
    </citation>
    <scope>NUCLEOTIDE SEQUENCE</scope>
    <source>
        <strain evidence="1">20211129_DDA</strain>
        <tissue evidence="1">Liver</tissue>
    </source>
</reference>
<proteinExistence type="predicted"/>
<dbReference type="AlphaFoldDB" id="A0AAV7LEB7"/>
<sequence>MWPAVFPVSSTLAEVVQLPPKFTPWCRCARADPAPLESPRAQIYFKEASALRQRPRLDRSVSGAGYLGLLMRCFRCCRQMDVSEASRRQCEGPGGISGRPLSPLSPGIVSWGSGSLCTCKVCVFRQRKRPHLPHPSHGLIMAALFSASGARGVLRFRLDVAGDRRPQRLHIGGMGVPAIQWDRSILLISGGP</sequence>
<keyword evidence="2" id="KW-1185">Reference proteome</keyword>
<dbReference type="Proteomes" id="UP001066276">
    <property type="component" value="Chromosome 11"/>
</dbReference>
<name>A0AAV7LEB7_PLEWA</name>
<evidence type="ECO:0000313" key="2">
    <source>
        <dbReference type="Proteomes" id="UP001066276"/>
    </source>
</evidence>
<dbReference type="EMBL" id="JANPWB010000015">
    <property type="protein sequence ID" value="KAJ1088795.1"/>
    <property type="molecule type" value="Genomic_DNA"/>
</dbReference>
<evidence type="ECO:0000313" key="1">
    <source>
        <dbReference type="EMBL" id="KAJ1088795.1"/>
    </source>
</evidence>
<gene>
    <name evidence="1" type="ORF">NDU88_001950</name>
</gene>
<protein>
    <submittedName>
        <fullName evidence="1">Uncharacterized protein</fullName>
    </submittedName>
</protein>
<accession>A0AAV7LEB7</accession>
<organism evidence="1 2">
    <name type="scientific">Pleurodeles waltl</name>
    <name type="common">Iberian ribbed newt</name>
    <dbReference type="NCBI Taxonomy" id="8319"/>
    <lineage>
        <taxon>Eukaryota</taxon>
        <taxon>Metazoa</taxon>
        <taxon>Chordata</taxon>
        <taxon>Craniata</taxon>
        <taxon>Vertebrata</taxon>
        <taxon>Euteleostomi</taxon>
        <taxon>Amphibia</taxon>
        <taxon>Batrachia</taxon>
        <taxon>Caudata</taxon>
        <taxon>Salamandroidea</taxon>
        <taxon>Salamandridae</taxon>
        <taxon>Pleurodelinae</taxon>
        <taxon>Pleurodeles</taxon>
    </lineage>
</organism>